<protein>
    <submittedName>
        <fullName evidence="8">RagB/SusD family nutrient uptake outer membrane protein</fullName>
    </submittedName>
</protein>
<dbReference type="InterPro" id="IPR011990">
    <property type="entry name" value="TPR-like_helical_dom_sf"/>
</dbReference>
<organism evidence="8 9">
    <name type="scientific">Phocaeicola intestinalis</name>
    <dbReference type="NCBI Taxonomy" id="2762212"/>
    <lineage>
        <taxon>Bacteria</taxon>
        <taxon>Pseudomonadati</taxon>
        <taxon>Bacteroidota</taxon>
        <taxon>Bacteroidia</taxon>
        <taxon>Bacteroidales</taxon>
        <taxon>Bacteroidaceae</taxon>
        <taxon>Phocaeicola</taxon>
    </lineage>
</organism>
<dbReference type="EMBL" id="JACSPP010000053">
    <property type="protein sequence ID" value="MBD8041485.1"/>
    <property type="molecule type" value="Genomic_DNA"/>
</dbReference>
<keyword evidence="4" id="KW-0472">Membrane</keyword>
<evidence type="ECO:0000259" key="7">
    <source>
        <dbReference type="Pfam" id="PF14322"/>
    </source>
</evidence>
<dbReference type="Proteomes" id="UP000620874">
    <property type="component" value="Unassembled WGS sequence"/>
</dbReference>
<evidence type="ECO:0000313" key="8">
    <source>
        <dbReference type="EMBL" id="MBD8041485.1"/>
    </source>
</evidence>
<proteinExistence type="inferred from homology"/>
<accession>A0ABR8YBA5</accession>
<dbReference type="Pfam" id="PF07980">
    <property type="entry name" value="SusD_RagB"/>
    <property type="match status" value="1"/>
</dbReference>
<dbReference type="RefSeq" id="WP_191764892.1">
    <property type="nucleotide sequence ID" value="NZ_JACSPP010000053.1"/>
</dbReference>
<reference evidence="8 9" key="1">
    <citation type="submission" date="2020-08" db="EMBL/GenBank/DDBJ databases">
        <title>A Genomic Blueprint of the Chicken Gut Microbiome.</title>
        <authorList>
            <person name="Gilroy R."/>
            <person name="Ravi A."/>
            <person name="Getino M."/>
            <person name="Pursley I."/>
            <person name="Horton D.L."/>
            <person name="Alikhan N.-F."/>
            <person name="Baker D."/>
            <person name="Gharbi K."/>
            <person name="Hall N."/>
            <person name="Watson M."/>
            <person name="Adriaenssens E.M."/>
            <person name="Foster-Nyarko E."/>
            <person name="Jarju S."/>
            <person name="Secka A."/>
            <person name="Antonio M."/>
            <person name="Oren A."/>
            <person name="Chaudhuri R."/>
            <person name="La Ragione R.M."/>
            <person name="Hildebrand F."/>
            <person name="Pallen M.J."/>
        </authorList>
    </citation>
    <scope>NUCLEOTIDE SEQUENCE [LARGE SCALE GENOMIC DNA]</scope>
    <source>
        <strain evidence="8 9">Sa1CVN1</strain>
    </source>
</reference>
<evidence type="ECO:0000256" key="4">
    <source>
        <dbReference type="ARBA" id="ARBA00023136"/>
    </source>
</evidence>
<dbReference type="InterPro" id="IPR033985">
    <property type="entry name" value="SusD-like_N"/>
</dbReference>
<dbReference type="Pfam" id="PF14322">
    <property type="entry name" value="SusD-like_3"/>
    <property type="match status" value="1"/>
</dbReference>
<gene>
    <name evidence="8" type="ORF">H9625_13750</name>
</gene>
<dbReference type="PROSITE" id="PS51257">
    <property type="entry name" value="PROKAR_LIPOPROTEIN"/>
    <property type="match status" value="1"/>
</dbReference>
<evidence type="ECO:0000256" key="1">
    <source>
        <dbReference type="ARBA" id="ARBA00004442"/>
    </source>
</evidence>
<dbReference type="Gene3D" id="1.25.40.390">
    <property type="match status" value="1"/>
</dbReference>
<evidence type="ECO:0000256" key="3">
    <source>
        <dbReference type="ARBA" id="ARBA00022729"/>
    </source>
</evidence>
<keyword evidence="9" id="KW-1185">Reference proteome</keyword>
<comment type="similarity">
    <text evidence="2">Belongs to the SusD family.</text>
</comment>
<keyword evidence="5" id="KW-0998">Cell outer membrane</keyword>
<evidence type="ECO:0000259" key="6">
    <source>
        <dbReference type="Pfam" id="PF07980"/>
    </source>
</evidence>
<evidence type="ECO:0000256" key="5">
    <source>
        <dbReference type="ARBA" id="ARBA00023237"/>
    </source>
</evidence>
<dbReference type="SUPFAM" id="SSF48452">
    <property type="entry name" value="TPR-like"/>
    <property type="match status" value="1"/>
</dbReference>
<dbReference type="InterPro" id="IPR012944">
    <property type="entry name" value="SusD_RagB_dom"/>
</dbReference>
<sequence length="566" mass="64167">MKKLIKNILLGMFVGCSLNVTTSCTDLTETLYSDLNDTNIDLTNPDDIQLLEGQAIAQYRYLHTSWFGLFHQLEICTDQYMVPLRIGIGWGDVYINGHKHNWDYNFGLSENNWGYAYNCINYCNMVLDNLPEDNVEDRAQMRFFRALTYYHLLDLFRNIPLQTTMNNPDGYVPEQVSGEEIYNFCVSELNDIKDVITTDYIHGWGNKYAVCMALAKLYLNKNVYLGTNDNQGYEDALAEVETVLTEGGFELAPNYKDNFRENLEGNPEIIFCVPGDRTHAVNFNLMTYVMPQAGMDAYASTATATNGSCAIPQFIDTYSANDKRLADTWAMDLQHYAVENADGTYTPNAGDPIPFTADDWSGTGYLNYNKNVHSIDGAYQQEGYRLHKYEIVGGGNWGTTSDDLVIFRLADAMFIKAECLLRLGRDEQTAADLVTEVRKRSFESLAEATRTVADLKGGSVYAYGHSEYEPIAYNDWSNYISTYEGGDDIELGGLFDDLGWEFACEEHRRQDMIRFKMADGRNVFNGKSYFCKDAVTTDHWNIFPIPESVMRTNTTIEQNPGYTGAK</sequence>
<evidence type="ECO:0000256" key="2">
    <source>
        <dbReference type="ARBA" id="ARBA00006275"/>
    </source>
</evidence>
<keyword evidence="3" id="KW-0732">Signal</keyword>
<feature type="domain" description="SusD-like N-terminal" evidence="7">
    <location>
        <begin position="99"/>
        <end position="219"/>
    </location>
</feature>
<name>A0ABR8YBA5_9BACT</name>
<comment type="caution">
    <text evidence="8">The sequence shown here is derived from an EMBL/GenBank/DDBJ whole genome shotgun (WGS) entry which is preliminary data.</text>
</comment>
<comment type="subcellular location">
    <subcellularLocation>
        <location evidence="1">Cell outer membrane</location>
    </subcellularLocation>
</comment>
<feature type="domain" description="RagB/SusD" evidence="6">
    <location>
        <begin position="313"/>
        <end position="562"/>
    </location>
</feature>
<evidence type="ECO:0000313" key="9">
    <source>
        <dbReference type="Proteomes" id="UP000620874"/>
    </source>
</evidence>